<protein>
    <recommendedName>
        <fullName evidence="3">Nif11 domain-containing protein</fullName>
    </recommendedName>
</protein>
<organism evidence="1 2">
    <name type="scientific">Scytonema hofmannii PCC 7110</name>
    <dbReference type="NCBI Taxonomy" id="128403"/>
    <lineage>
        <taxon>Bacteria</taxon>
        <taxon>Bacillati</taxon>
        <taxon>Cyanobacteriota</taxon>
        <taxon>Cyanophyceae</taxon>
        <taxon>Nostocales</taxon>
        <taxon>Scytonemataceae</taxon>
        <taxon>Scytonema</taxon>
    </lineage>
</organism>
<dbReference type="EMBL" id="ANNX02000021">
    <property type="protein sequence ID" value="KYC41392.1"/>
    <property type="molecule type" value="Genomic_DNA"/>
</dbReference>
<dbReference type="AlphaFoldDB" id="A0A139X9T4"/>
<sequence length="86" mass="10164">MALEQVNGFYDTLMSEQAIYEQYYRQCCVRGLFGIWDWDKTKIVNFAATLGYSFTESELDAVLFNSEPIVFQDSRNLSEYKQYVFQ</sequence>
<name>A0A139X9T4_9CYAN</name>
<dbReference type="RefSeq" id="WP_017744523.1">
    <property type="nucleotide sequence ID" value="NZ_KQ976354.1"/>
</dbReference>
<comment type="caution">
    <text evidence="1">The sequence shown here is derived from an EMBL/GenBank/DDBJ whole genome shotgun (WGS) entry which is preliminary data.</text>
</comment>
<evidence type="ECO:0008006" key="3">
    <source>
        <dbReference type="Google" id="ProtNLM"/>
    </source>
</evidence>
<gene>
    <name evidence="1" type="ORF">WA1_22085</name>
</gene>
<dbReference type="OrthoDB" id="516421at2"/>
<keyword evidence="2" id="KW-1185">Reference proteome</keyword>
<evidence type="ECO:0000313" key="2">
    <source>
        <dbReference type="Proteomes" id="UP000076925"/>
    </source>
</evidence>
<accession>A0A139X9T4</accession>
<dbReference type="Proteomes" id="UP000076925">
    <property type="component" value="Unassembled WGS sequence"/>
</dbReference>
<evidence type="ECO:0000313" key="1">
    <source>
        <dbReference type="EMBL" id="KYC41392.1"/>
    </source>
</evidence>
<reference evidence="1 2" key="1">
    <citation type="journal article" date="2013" name="Genome Biol. Evol.">
        <title>Genomes of Stigonematalean cyanobacteria (subsection V) and the evolution of oxygenic photosynthesis from prokaryotes to plastids.</title>
        <authorList>
            <person name="Dagan T."/>
            <person name="Roettger M."/>
            <person name="Stucken K."/>
            <person name="Landan G."/>
            <person name="Koch R."/>
            <person name="Major P."/>
            <person name="Gould S.B."/>
            <person name="Goremykin V.V."/>
            <person name="Rippka R."/>
            <person name="Tandeau de Marsac N."/>
            <person name="Gugger M."/>
            <person name="Lockhart P.J."/>
            <person name="Allen J.F."/>
            <person name="Brune I."/>
            <person name="Maus I."/>
            <person name="Puhler A."/>
            <person name="Martin W.F."/>
        </authorList>
    </citation>
    <scope>NUCLEOTIDE SEQUENCE [LARGE SCALE GENOMIC DNA]</scope>
    <source>
        <strain evidence="1 2">PCC 7110</strain>
    </source>
</reference>
<proteinExistence type="predicted"/>